<sequence length="106" mass="11701">MEEQRSAGKVLEGERHEACPGEHGSHPYLNMEDQQGKAEGLRIHVDKRGGPKGAPSSKVIRLGWKGANRMLTELLALYLLKTDPYVKTKCKPSLRRVAESPPASLI</sequence>
<dbReference type="Proteomes" id="UP001142489">
    <property type="component" value="Unassembled WGS sequence"/>
</dbReference>
<proteinExistence type="predicted"/>
<evidence type="ECO:0000313" key="3">
    <source>
        <dbReference type="Proteomes" id="UP001142489"/>
    </source>
</evidence>
<feature type="compositionally biased region" description="Basic and acidic residues" evidence="1">
    <location>
        <begin position="1"/>
        <end position="25"/>
    </location>
</feature>
<protein>
    <submittedName>
        <fullName evidence="2">Uncharacterized protein</fullName>
    </submittedName>
</protein>
<dbReference type="AlphaFoldDB" id="A0A9Q1AQ79"/>
<feature type="region of interest" description="Disordered" evidence="1">
    <location>
        <begin position="1"/>
        <end position="30"/>
    </location>
</feature>
<organism evidence="2 3">
    <name type="scientific">Phrynocephalus forsythii</name>
    <dbReference type="NCBI Taxonomy" id="171643"/>
    <lineage>
        <taxon>Eukaryota</taxon>
        <taxon>Metazoa</taxon>
        <taxon>Chordata</taxon>
        <taxon>Craniata</taxon>
        <taxon>Vertebrata</taxon>
        <taxon>Euteleostomi</taxon>
        <taxon>Lepidosauria</taxon>
        <taxon>Squamata</taxon>
        <taxon>Bifurcata</taxon>
        <taxon>Unidentata</taxon>
        <taxon>Episquamata</taxon>
        <taxon>Toxicofera</taxon>
        <taxon>Iguania</taxon>
        <taxon>Acrodonta</taxon>
        <taxon>Agamidae</taxon>
        <taxon>Agaminae</taxon>
        <taxon>Phrynocephalus</taxon>
    </lineage>
</organism>
<comment type="caution">
    <text evidence="2">The sequence shown here is derived from an EMBL/GenBank/DDBJ whole genome shotgun (WGS) entry which is preliminary data.</text>
</comment>
<name>A0A9Q1AQ79_9SAUR</name>
<gene>
    <name evidence="2" type="ORF">JRQ81_012111</name>
</gene>
<evidence type="ECO:0000313" key="2">
    <source>
        <dbReference type="EMBL" id="KAJ7303178.1"/>
    </source>
</evidence>
<evidence type="ECO:0000256" key="1">
    <source>
        <dbReference type="SAM" id="MobiDB-lite"/>
    </source>
</evidence>
<dbReference type="EMBL" id="JAPFRF010000024">
    <property type="protein sequence ID" value="KAJ7303178.1"/>
    <property type="molecule type" value="Genomic_DNA"/>
</dbReference>
<keyword evidence="3" id="KW-1185">Reference proteome</keyword>
<reference evidence="2" key="1">
    <citation type="journal article" date="2023" name="DNA Res.">
        <title>Chromosome-level genome assembly of Phrynocephalus forsythii using third-generation DNA sequencing and Hi-C analysis.</title>
        <authorList>
            <person name="Qi Y."/>
            <person name="Zhao W."/>
            <person name="Zhao Y."/>
            <person name="Niu C."/>
            <person name="Cao S."/>
            <person name="Zhang Y."/>
        </authorList>
    </citation>
    <scope>NUCLEOTIDE SEQUENCE</scope>
    <source>
        <tissue evidence="2">Muscle</tissue>
    </source>
</reference>
<accession>A0A9Q1AQ79</accession>